<dbReference type="InterPro" id="IPR050415">
    <property type="entry name" value="MRET"/>
</dbReference>
<keyword evidence="5" id="KW-1185">Reference proteome</keyword>
<dbReference type="Gene3D" id="3.10.20.30">
    <property type="match status" value="1"/>
</dbReference>
<proteinExistence type="predicted"/>
<dbReference type="Gene3D" id="2.40.30.10">
    <property type="entry name" value="Translation factors"/>
    <property type="match status" value="1"/>
</dbReference>
<dbReference type="EMBL" id="CP001350">
    <property type="protein sequence ID" value="ACL62501.1"/>
    <property type="molecule type" value="Genomic_DNA"/>
</dbReference>
<gene>
    <name evidence="4" type="ordered locus">Mnod_8367</name>
</gene>
<protein>
    <submittedName>
        <fullName evidence="4">Oxidoreductase FAD-binding domain protein</fullName>
    </submittedName>
</protein>
<dbReference type="InterPro" id="IPR006058">
    <property type="entry name" value="2Fe2S_fd_BS"/>
</dbReference>
<dbReference type="InterPro" id="IPR017927">
    <property type="entry name" value="FAD-bd_FR_type"/>
</dbReference>
<dbReference type="PROSITE" id="PS51085">
    <property type="entry name" value="2FE2S_FER_2"/>
    <property type="match status" value="1"/>
</dbReference>
<dbReference type="InterPro" id="IPR012675">
    <property type="entry name" value="Beta-grasp_dom_sf"/>
</dbReference>
<evidence type="ECO:0000313" key="5">
    <source>
        <dbReference type="Proteomes" id="UP000008207"/>
    </source>
</evidence>
<accession>B8IVR1</accession>
<dbReference type="HOGENOM" id="CLU_003827_7_0_5"/>
<dbReference type="InterPro" id="IPR039261">
    <property type="entry name" value="FNR_nucleotide-bd"/>
</dbReference>
<sequence>MVSQFESLPRSDTNDRDDQSRRWNVEVQSKSGTLAFTCEPNENLLYAGLRQGLTLPYECATGTCGTCRARVASGSVAVGWEAAPGHKGLKRDKGDILMCQTRPQSDCVLRVPAHVHTSPRHAVPRHHSAVIDCVRHLTQDVIHFEISLNDPMSFDAGQFVVLRAPHLQGMRAYSMVNFATETRRLELVIKRKPGGGFGNWIFEASREGQTVDVFGPLGRATFHPEENYDLLMIAGGSGIAGMMSILSRAVQEDYFSSHKGYVFFGVRTLDDSFYLADFSEHVAAANGNLEVTLAISDEAVASPVHPGHPHVRVVEGLVHEVCARAMKGRYDNVMSYIAGPPPMVDGALRTLIIEGRMTPDRIRYDKFG</sequence>
<dbReference type="Pfam" id="PF00970">
    <property type="entry name" value="FAD_binding_6"/>
    <property type="match status" value="1"/>
</dbReference>
<evidence type="ECO:0000313" key="4">
    <source>
        <dbReference type="EMBL" id="ACL62501.1"/>
    </source>
</evidence>
<dbReference type="SUPFAM" id="SSF54292">
    <property type="entry name" value="2Fe-2S ferredoxin-like"/>
    <property type="match status" value="1"/>
</dbReference>
<evidence type="ECO:0000259" key="3">
    <source>
        <dbReference type="PROSITE" id="PS51384"/>
    </source>
</evidence>
<feature type="domain" description="2Fe-2S ferredoxin-type" evidence="2">
    <location>
        <begin position="23"/>
        <end position="115"/>
    </location>
</feature>
<dbReference type="PANTHER" id="PTHR47354">
    <property type="entry name" value="NADH OXIDOREDUCTASE HCR"/>
    <property type="match status" value="1"/>
</dbReference>
<keyword evidence="4" id="KW-0614">Plasmid</keyword>
<reference evidence="5" key="1">
    <citation type="submission" date="2009-01" db="EMBL/GenBank/DDBJ databases">
        <title>Complete sequence of plasmid 1 of Methylobacterium nodulans ORS 2060.</title>
        <authorList>
            <consortium name="US DOE Joint Genome Institute"/>
            <person name="Lucas S."/>
            <person name="Copeland A."/>
            <person name="Lapidus A."/>
            <person name="Glavina del Rio T."/>
            <person name="Dalin E."/>
            <person name="Tice H."/>
            <person name="Bruce D."/>
            <person name="Goodwin L."/>
            <person name="Pitluck S."/>
            <person name="Sims D."/>
            <person name="Brettin T."/>
            <person name="Detter J.C."/>
            <person name="Han C."/>
            <person name="Larimer F."/>
            <person name="Land M."/>
            <person name="Hauser L."/>
            <person name="Kyrpides N."/>
            <person name="Ivanova N."/>
            <person name="Marx C.J."/>
            <person name="Richardson P."/>
        </authorList>
    </citation>
    <scope>NUCLEOTIDE SEQUENCE [LARGE SCALE GENOMIC DNA]</scope>
    <source>
        <strain evidence="5">LMG 21967 / CNCM I-2342 / ORS 2060</strain>
        <plasmid evidence="5">Plasmid pMNOD01</plasmid>
    </source>
</reference>
<dbReference type="GO" id="GO:0051537">
    <property type="term" value="F:2 iron, 2 sulfur cluster binding"/>
    <property type="evidence" value="ECO:0007669"/>
    <property type="project" value="InterPro"/>
</dbReference>
<dbReference type="AlphaFoldDB" id="B8IVR1"/>
<dbReference type="CDD" id="cd06190">
    <property type="entry name" value="T4MO_e_transfer_like"/>
    <property type="match status" value="1"/>
</dbReference>
<dbReference type="Pfam" id="PF00111">
    <property type="entry name" value="Fer2"/>
    <property type="match status" value="1"/>
</dbReference>
<dbReference type="Pfam" id="PF00175">
    <property type="entry name" value="NAD_binding_1"/>
    <property type="match status" value="1"/>
</dbReference>
<dbReference type="GO" id="GO:0016491">
    <property type="term" value="F:oxidoreductase activity"/>
    <property type="evidence" value="ECO:0007669"/>
    <property type="project" value="InterPro"/>
</dbReference>
<dbReference type="SUPFAM" id="SSF52343">
    <property type="entry name" value="Ferredoxin reductase-like, C-terminal NADP-linked domain"/>
    <property type="match status" value="1"/>
</dbReference>
<evidence type="ECO:0000256" key="1">
    <source>
        <dbReference type="SAM" id="MobiDB-lite"/>
    </source>
</evidence>
<dbReference type="InterPro" id="IPR017938">
    <property type="entry name" value="Riboflavin_synthase-like_b-brl"/>
</dbReference>
<dbReference type="PROSITE" id="PS51384">
    <property type="entry name" value="FAD_FR"/>
    <property type="match status" value="1"/>
</dbReference>
<feature type="domain" description="FAD-binding FR-type" evidence="3">
    <location>
        <begin position="124"/>
        <end position="223"/>
    </location>
</feature>
<name>B8IVR1_METNO</name>
<dbReference type="SUPFAM" id="SSF63380">
    <property type="entry name" value="Riboflavin synthase domain-like"/>
    <property type="match status" value="1"/>
</dbReference>
<dbReference type="InterPro" id="IPR036010">
    <property type="entry name" value="2Fe-2S_ferredoxin-like_sf"/>
</dbReference>
<dbReference type="CDD" id="cd00207">
    <property type="entry name" value="fer2"/>
    <property type="match status" value="1"/>
</dbReference>
<dbReference type="PROSITE" id="PS00197">
    <property type="entry name" value="2FE2S_FER_1"/>
    <property type="match status" value="1"/>
</dbReference>
<dbReference type="KEGG" id="mno:Mnod_8367"/>
<dbReference type="Gene3D" id="3.40.50.80">
    <property type="entry name" value="Nucleotide-binding domain of ferredoxin-NADP reductase (FNR) module"/>
    <property type="match status" value="1"/>
</dbReference>
<dbReference type="Proteomes" id="UP000008207">
    <property type="component" value="Plasmid pMNOD01"/>
</dbReference>
<organism evidence="4 5">
    <name type="scientific">Methylobacterium nodulans (strain LMG 21967 / CNCM I-2342 / ORS 2060)</name>
    <dbReference type="NCBI Taxonomy" id="460265"/>
    <lineage>
        <taxon>Bacteria</taxon>
        <taxon>Pseudomonadati</taxon>
        <taxon>Pseudomonadota</taxon>
        <taxon>Alphaproteobacteria</taxon>
        <taxon>Hyphomicrobiales</taxon>
        <taxon>Methylobacteriaceae</taxon>
        <taxon>Methylobacterium</taxon>
    </lineage>
</organism>
<dbReference type="InterPro" id="IPR001433">
    <property type="entry name" value="OxRdtase_FAD/NAD-bd"/>
</dbReference>
<dbReference type="PANTHER" id="PTHR47354:SF5">
    <property type="entry name" value="PROTEIN RFBI"/>
    <property type="match status" value="1"/>
</dbReference>
<feature type="region of interest" description="Disordered" evidence="1">
    <location>
        <begin position="1"/>
        <end position="21"/>
    </location>
</feature>
<feature type="compositionally biased region" description="Basic and acidic residues" evidence="1">
    <location>
        <begin position="12"/>
        <end position="21"/>
    </location>
</feature>
<dbReference type="PRINTS" id="PR00410">
    <property type="entry name" value="PHEHYDRXLASE"/>
</dbReference>
<dbReference type="InterPro" id="IPR008333">
    <property type="entry name" value="Cbr1-like_FAD-bd_dom"/>
</dbReference>
<geneLocation type="plasmid" evidence="4 5">
    <name>pMNOD01</name>
</geneLocation>
<evidence type="ECO:0000259" key="2">
    <source>
        <dbReference type="PROSITE" id="PS51085"/>
    </source>
</evidence>
<dbReference type="InterPro" id="IPR001041">
    <property type="entry name" value="2Fe-2S_ferredoxin-type"/>
</dbReference>